<dbReference type="AlphaFoldDB" id="A0A498D9J9"/>
<proteinExistence type="predicted"/>
<protein>
    <submittedName>
        <fullName evidence="1">Uncharacterized protein</fullName>
    </submittedName>
</protein>
<dbReference type="EMBL" id="RCHD01000031">
    <property type="protein sequence ID" value="RLL33767.1"/>
    <property type="molecule type" value="Genomic_DNA"/>
</dbReference>
<evidence type="ECO:0000313" key="1">
    <source>
        <dbReference type="EMBL" id="RLL33767.1"/>
    </source>
</evidence>
<gene>
    <name evidence="1" type="ORF">D9K80_12705</name>
</gene>
<name>A0A498D9J9_9GAMM</name>
<dbReference type="Proteomes" id="UP000267166">
    <property type="component" value="Unassembled WGS sequence"/>
</dbReference>
<sequence length="64" mass="7579">MDLNLELKNVTEEQIYSLANFLKRIDRNQRIYDACSENDEDQKRVKAMVLELRIQIDLAGYEVC</sequence>
<reference evidence="1 2" key="1">
    <citation type="submission" date="2018-09" db="EMBL/GenBank/DDBJ databases">
        <title>The draft genome of Acinetobacter sp. strains.</title>
        <authorList>
            <person name="Qin J."/>
            <person name="Feng Y."/>
            <person name="Zong Z."/>
        </authorList>
    </citation>
    <scope>NUCLEOTIDE SEQUENCE [LARGE SCALE GENOMIC DNA]</scope>
    <source>
        <strain evidence="1 2">WCHAc060003</strain>
    </source>
</reference>
<organism evidence="1 2">
    <name type="scientific">Acinetobacter cumulans</name>
    <dbReference type="NCBI Taxonomy" id="2136182"/>
    <lineage>
        <taxon>Bacteria</taxon>
        <taxon>Pseudomonadati</taxon>
        <taxon>Pseudomonadota</taxon>
        <taxon>Gammaproteobacteria</taxon>
        <taxon>Moraxellales</taxon>
        <taxon>Moraxellaceae</taxon>
        <taxon>Acinetobacter</taxon>
    </lineage>
</organism>
<dbReference type="RefSeq" id="WP_121594690.1">
    <property type="nucleotide sequence ID" value="NZ_RCHD01000031.1"/>
</dbReference>
<evidence type="ECO:0000313" key="2">
    <source>
        <dbReference type="Proteomes" id="UP000267166"/>
    </source>
</evidence>
<comment type="caution">
    <text evidence="1">The sequence shown here is derived from an EMBL/GenBank/DDBJ whole genome shotgun (WGS) entry which is preliminary data.</text>
</comment>
<accession>A0A498D9J9</accession>